<dbReference type="AlphaFoldDB" id="A0L8N1"/>
<dbReference type="EMBL" id="CP000471">
    <property type="protein sequence ID" value="ABK44324.1"/>
    <property type="molecule type" value="Genomic_DNA"/>
</dbReference>
<comment type="caution">
    <text evidence="6">Lacks conserved residue(s) required for the propagation of feature annotation.</text>
</comment>
<feature type="binding site" evidence="6">
    <location>
        <position position="326"/>
    </location>
    <ligand>
        <name>hybrid [4Fe-2O-2S] cluster</name>
        <dbReference type="ChEBI" id="CHEBI:60519"/>
    </ligand>
</feature>
<dbReference type="PANTHER" id="PTHR30109:SF0">
    <property type="entry name" value="HYDROXYLAMINE REDUCTASE"/>
    <property type="match status" value="1"/>
</dbReference>
<dbReference type="InterPro" id="IPR004137">
    <property type="entry name" value="HCP/CODH"/>
</dbReference>
<evidence type="ECO:0000256" key="6">
    <source>
        <dbReference type="HAMAP-Rule" id="MF_00069"/>
    </source>
</evidence>
<feature type="binding site" description="via persulfide group" evidence="6">
    <location>
        <position position="298"/>
    </location>
    <ligand>
        <name>hybrid [4Fe-2O-2S] cluster</name>
        <dbReference type="ChEBI" id="CHEBI:60519"/>
    </ligand>
</feature>
<keyword evidence="3 6" id="KW-0560">Oxidoreductase</keyword>
<keyword evidence="8" id="KW-1185">Reference proteome</keyword>
<feature type="modified residue" description="Cysteine persulfide" evidence="6">
    <location>
        <position position="298"/>
    </location>
</feature>
<dbReference type="NCBIfam" id="NF003658">
    <property type="entry name" value="PRK05290.1"/>
    <property type="match status" value="1"/>
</dbReference>
<dbReference type="RefSeq" id="WP_011713468.1">
    <property type="nucleotide sequence ID" value="NC_008576.1"/>
</dbReference>
<keyword evidence="4 6" id="KW-0408">Iron</keyword>
<reference evidence="7 8" key="2">
    <citation type="journal article" date="2012" name="Int. J. Syst. Evol. Microbiol.">
        <title>Magnetococcus marinus gen. nov., sp. nov., a marine, magnetotactic bacterium that represents a novel lineage (Magnetococcaceae fam. nov.; Magnetococcales ord. nov.) at the base of the Alphaproteobacteria.</title>
        <authorList>
            <person name="Bazylinski D.A."/>
            <person name="Williams T.J."/>
            <person name="Lefevre C.T."/>
            <person name="Berg R.J."/>
            <person name="Zhang C.L."/>
            <person name="Bowser S.S."/>
            <person name="Dean A.J."/>
            <person name="Beveridge T.J."/>
        </authorList>
    </citation>
    <scope>NUCLEOTIDE SEQUENCE [LARGE SCALE GENOMIC DNA]</scope>
    <source>
        <strain evidence="8">ATCC BAA-1437 / JCM 17883 / MC-1</strain>
    </source>
</reference>
<reference evidence="8" key="1">
    <citation type="journal article" date="2009" name="Appl. Environ. Microbiol.">
        <title>Complete genome sequence of the chemolithoautotrophic marine magnetotactic coccus strain MC-1.</title>
        <authorList>
            <person name="Schubbe S."/>
            <person name="Williams T.J."/>
            <person name="Xie G."/>
            <person name="Kiss H.E."/>
            <person name="Brettin T.S."/>
            <person name="Martinez D."/>
            <person name="Ross C.A."/>
            <person name="Schuler D."/>
            <person name="Cox B.L."/>
            <person name="Nealson K.H."/>
            <person name="Bazylinski D.A."/>
        </authorList>
    </citation>
    <scope>NUCLEOTIDE SEQUENCE [LARGE SCALE GENOMIC DNA]</scope>
    <source>
        <strain evidence="8">ATCC BAA-1437 / JCM 17883 / MC-1</strain>
    </source>
</reference>
<dbReference type="GO" id="GO:0005737">
    <property type="term" value="C:cytoplasm"/>
    <property type="evidence" value="ECO:0007669"/>
    <property type="project" value="UniProtKB-SubCell"/>
</dbReference>
<name>A0L8N1_MAGMM</name>
<dbReference type="InterPro" id="IPR016099">
    <property type="entry name" value="Prismane-like_a/b-sand"/>
</dbReference>
<protein>
    <recommendedName>
        <fullName evidence="6">Hydroxylamine reductase</fullName>
        <ecNumber evidence="6">1.7.99.1</ecNumber>
    </recommendedName>
    <alternativeName>
        <fullName evidence="6">Hybrid-cluster protein</fullName>
        <shortName evidence="6">HCP</shortName>
    </alternativeName>
    <alternativeName>
        <fullName evidence="6">Prismane protein</fullName>
    </alternativeName>
</protein>
<gene>
    <name evidence="6" type="primary">hcp</name>
    <name evidence="7" type="ordered locus">Mmc1_1816</name>
</gene>
<keyword evidence="5 6" id="KW-0411">Iron-sulfur</keyword>
<evidence type="ECO:0000256" key="2">
    <source>
        <dbReference type="ARBA" id="ARBA00022723"/>
    </source>
</evidence>
<dbReference type="GO" id="GO:0004601">
    <property type="term" value="F:peroxidase activity"/>
    <property type="evidence" value="ECO:0007669"/>
    <property type="project" value="TreeGrafter"/>
</dbReference>
<dbReference type="InterPro" id="IPR016100">
    <property type="entry name" value="Prismane_a-bundle"/>
</dbReference>
<dbReference type="eggNOG" id="COG1151">
    <property type="taxonomic scope" value="Bacteria"/>
</dbReference>
<dbReference type="HOGENOM" id="CLU_038344_0_0_5"/>
<comment type="similarity">
    <text evidence="6">Belongs to the HCP family.</text>
</comment>
<evidence type="ECO:0000256" key="1">
    <source>
        <dbReference type="ARBA" id="ARBA00022490"/>
    </source>
</evidence>
<proteinExistence type="inferred from homology"/>
<dbReference type="GO" id="GO:0050418">
    <property type="term" value="F:hydroxylamine reductase activity"/>
    <property type="evidence" value="ECO:0007669"/>
    <property type="project" value="UniProtKB-UniRule"/>
</dbReference>
<dbReference type="PANTHER" id="PTHR30109">
    <property type="entry name" value="HYDROXYLAMINE REDUCTASE"/>
    <property type="match status" value="1"/>
</dbReference>
<dbReference type="GO" id="GO:0046872">
    <property type="term" value="F:metal ion binding"/>
    <property type="evidence" value="ECO:0007669"/>
    <property type="project" value="UniProtKB-KW"/>
</dbReference>
<feature type="binding site" evidence="6">
    <location>
        <position position="387"/>
    </location>
    <ligand>
        <name>hybrid [4Fe-2O-2S] cluster</name>
        <dbReference type="ChEBI" id="CHEBI:60519"/>
    </ligand>
</feature>
<feature type="binding site" evidence="6">
    <location>
        <position position="165"/>
    </location>
    <ligand>
        <name>hybrid [4Fe-2O-2S] cluster</name>
        <dbReference type="ChEBI" id="CHEBI:60519"/>
    </ligand>
</feature>
<dbReference type="Proteomes" id="UP000002586">
    <property type="component" value="Chromosome"/>
</dbReference>
<dbReference type="SUPFAM" id="SSF56821">
    <property type="entry name" value="Prismane protein-like"/>
    <property type="match status" value="1"/>
</dbReference>
<evidence type="ECO:0000256" key="4">
    <source>
        <dbReference type="ARBA" id="ARBA00023004"/>
    </source>
</evidence>
<accession>A0L8N1</accession>
<evidence type="ECO:0000256" key="5">
    <source>
        <dbReference type="ARBA" id="ARBA00023014"/>
    </source>
</evidence>
<dbReference type="STRING" id="156889.Mmc1_1816"/>
<dbReference type="Pfam" id="PF03063">
    <property type="entry name" value="Prismane"/>
    <property type="match status" value="1"/>
</dbReference>
<dbReference type="KEGG" id="mgm:Mmc1_1816"/>
<dbReference type="InterPro" id="IPR011254">
    <property type="entry name" value="Prismane-like_sf"/>
</dbReference>
<evidence type="ECO:0000313" key="8">
    <source>
        <dbReference type="Proteomes" id="UP000002586"/>
    </source>
</evidence>
<dbReference type="Gene3D" id="3.40.50.2030">
    <property type="match status" value="2"/>
</dbReference>
<feature type="binding site" evidence="6">
    <location>
        <position position="389"/>
    </location>
    <ligand>
        <name>hybrid [4Fe-2O-2S] cluster</name>
        <dbReference type="ChEBI" id="CHEBI:60519"/>
    </ligand>
</feature>
<keyword evidence="2 6" id="KW-0479">Metal-binding</keyword>
<dbReference type="GO" id="GO:0051536">
    <property type="term" value="F:iron-sulfur cluster binding"/>
    <property type="evidence" value="ECO:0007669"/>
    <property type="project" value="UniProtKB-UniRule"/>
</dbReference>
<keyword evidence="1 6" id="KW-0963">Cytoplasm</keyword>
<dbReference type="Gene3D" id="1.20.1270.20">
    <property type="match status" value="1"/>
</dbReference>
<comment type="catalytic activity">
    <reaction evidence="6">
        <text>A + NH4(+) + H2O = hydroxylamine + AH2 + H(+)</text>
        <dbReference type="Rhea" id="RHEA:22052"/>
        <dbReference type="ChEBI" id="CHEBI:13193"/>
        <dbReference type="ChEBI" id="CHEBI:15377"/>
        <dbReference type="ChEBI" id="CHEBI:15378"/>
        <dbReference type="ChEBI" id="CHEBI:15429"/>
        <dbReference type="ChEBI" id="CHEBI:17499"/>
        <dbReference type="ChEBI" id="CHEBI:28938"/>
        <dbReference type="EC" id="1.7.99.1"/>
    </reaction>
</comment>
<feature type="binding site" evidence="6">
    <location>
        <position position="141"/>
    </location>
    <ligand>
        <name>hybrid [4Fe-2O-2S] cluster</name>
        <dbReference type="ChEBI" id="CHEBI:60519"/>
    </ligand>
</feature>
<dbReference type="GO" id="GO:0042542">
    <property type="term" value="P:response to hydrogen peroxide"/>
    <property type="evidence" value="ECO:0007669"/>
    <property type="project" value="TreeGrafter"/>
</dbReference>
<comment type="subcellular location">
    <subcellularLocation>
        <location evidence="6">Cytoplasm</location>
    </subcellularLocation>
</comment>
<dbReference type="NCBIfam" id="TIGR01703">
    <property type="entry name" value="hybrid_clust"/>
    <property type="match status" value="1"/>
</dbReference>
<organism evidence="7 8">
    <name type="scientific">Magnetococcus marinus (strain ATCC BAA-1437 / JCM 17883 / MC-1)</name>
    <dbReference type="NCBI Taxonomy" id="156889"/>
    <lineage>
        <taxon>Bacteria</taxon>
        <taxon>Pseudomonadati</taxon>
        <taxon>Pseudomonadota</taxon>
        <taxon>Magnetococcia</taxon>
        <taxon>Magnetococcales</taxon>
        <taxon>Magnetococcaceae</taxon>
        <taxon>Magnetococcus</taxon>
    </lineage>
</organism>
<feature type="binding site" evidence="6">
    <location>
        <position position="353"/>
    </location>
    <ligand>
        <name>hybrid [4Fe-2O-2S] cluster</name>
        <dbReference type="ChEBI" id="CHEBI:60519"/>
    </ligand>
</feature>
<comment type="function">
    <text evidence="6">Catalyzes the reduction of hydroxylamine to form NH(3) and H(2)O.</text>
</comment>
<feature type="binding site" evidence="6">
    <location>
        <position position="209"/>
    </location>
    <ligand>
        <name>hybrid [4Fe-2O-2S] cluster</name>
        <dbReference type="ChEBI" id="CHEBI:60519"/>
    </ligand>
</feature>
<dbReference type="InterPro" id="IPR010048">
    <property type="entry name" value="Hydroxylam_reduct"/>
</dbReference>
<sequence length="453" mass="49332">MAKDANAVDMFCYQCAMSAPSGCGSSGQTLGTCGKDDTTARLQDLMIFGLKGLAAYREHARELQANTLEIDDVINETLYFTMTNVNFNFDHHIAQLMKVGNAGVKVMDLLSEAHTHKLGVPTPVQVTQNRAEGHAILVSGHNLDMLQKLLVATQDRGVNIYTHSEMLPAHGYPELNKFAHLKGNIGGAWHDQGKLFQQWQGPMVVNTNCIAPLRKDANYLERLYGYKMVGVEGIQEIKDDDFEPLIQQALTLPVVDGFVAESTITTGHHYKTLLTLAPAVVEAVKEGKIRQFFVIAGCDAPGSGGDYYRQMAQALPSDCVILTSSCGKFRFNDLDFGNVPGTSIPRYLDLGQCNDSNGAVHIALALSAALDTPVNELPVSIVLSWMEQKAVIILLALFSLGIQNITIGPKAPQFVNDGILEFLVQQFNLKLTTDAASDLQQLLLPEAKEAKVA</sequence>
<dbReference type="EC" id="1.7.99.1" evidence="6"/>
<comment type="cofactor">
    <cofactor evidence="6">
        <name>hybrid [4Fe-2O-2S] cluster</name>
        <dbReference type="ChEBI" id="CHEBI:60519"/>
    </cofactor>
    <text evidence="6">Binds 1 hybrid [4Fe-2O-2S] cluster.</text>
</comment>
<evidence type="ECO:0000256" key="3">
    <source>
        <dbReference type="ARBA" id="ARBA00023002"/>
    </source>
</evidence>
<evidence type="ECO:0000313" key="7">
    <source>
        <dbReference type="EMBL" id="ABK44324.1"/>
    </source>
</evidence>
<dbReference type="HAMAP" id="MF_00069">
    <property type="entry name" value="Hydroxylam_reduct"/>
    <property type="match status" value="1"/>
</dbReference>